<evidence type="ECO:0000313" key="7">
    <source>
        <dbReference type="Proteomes" id="UP001515480"/>
    </source>
</evidence>
<dbReference type="GO" id="GO:1990072">
    <property type="term" value="C:TRAPPIII protein complex"/>
    <property type="evidence" value="ECO:0007669"/>
    <property type="project" value="TreeGrafter"/>
</dbReference>
<dbReference type="AlphaFoldDB" id="A0AB34JPX7"/>
<dbReference type="InterPro" id="IPR040955">
    <property type="entry name" value="IMP2_N"/>
</dbReference>
<dbReference type="Pfam" id="PF23643">
    <property type="entry name" value="TRAPPC13_C"/>
    <property type="match status" value="1"/>
</dbReference>
<gene>
    <name evidence="6" type="ORF">AB1Y20_018079</name>
</gene>
<proteinExistence type="predicted"/>
<dbReference type="PANTHER" id="PTHR13134:SF3">
    <property type="entry name" value="TRAFFICKING PROTEIN PARTICLE COMPLEX SUBUNIT 13"/>
    <property type="match status" value="1"/>
</dbReference>
<feature type="region of interest" description="Disordered" evidence="1">
    <location>
        <begin position="336"/>
        <end position="363"/>
    </location>
</feature>
<evidence type="ECO:0000259" key="4">
    <source>
        <dbReference type="Pfam" id="PF23643"/>
    </source>
</evidence>
<feature type="domain" description="Trafficking protein particle complex subunit 13 C-terminal" evidence="4">
    <location>
        <begin position="59"/>
        <end position="157"/>
    </location>
</feature>
<dbReference type="InterPro" id="IPR055429">
    <property type="entry name" value="TRAPPC13_M"/>
</dbReference>
<dbReference type="EMBL" id="JBGBPQ010000006">
    <property type="protein sequence ID" value="KAL1523123.1"/>
    <property type="molecule type" value="Genomic_DNA"/>
</dbReference>
<organism evidence="6 7">
    <name type="scientific">Prymnesium parvum</name>
    <name type="common">Toxic golden alga</name>
    <dbReference type="NCBI Taxonomy" id="97485"/>
    <lineage>
        <taxon>Eukaryota</taxon>
        <taxon>Haptista</taxon>
        <taxon>Haptophyta</taxon>
        <taxon>Prymnesiophyceae</taxon>
        <taxon>Prymnesiales</taxon>
        <taxon>Prymnesiaceae</taxon>
        <taxon>Prymnesium</taxon>
    </lineage>
</organism>
<dbReference type="Pfam" id="PF23647">
    <property type="entry name" value="TRAPPC13_M"/>
    <property type="match status" value="1"/>
</dbReference>
<evidence type="ECO:0000256" key="1">
    <source>
        <dbReference type="SAM" id="MobiDB-lite"/>
    </source>
</evidence>
<keyword evidence="7" id="KW-1185">Reference proteome</keyword>
<protein>
    <submittedName>
        <fullName evidence="6">Uncharacterized protein</fullName>
    </submittedName>
</protein>
<evidence type="ECO:0000259" key="3">
    <source>
        <dbReference type="Pfam" id="PF18591"/>
    </source>
</evidence>
<dbReference type="InterPro" id="IPR040785">
    <property type="entry name" value="IMP1-like_C"/>
</dbReference>
<comment type="caution">
    <text evidence="6">The sequence shown here is derived from an EMBL/GenBank/DDBJ whole genome shotgun (WGS) entry which is preliminary data.</text>
</comment>
<dbReference type="PANTHER" id="PTHR13134">
    <property type="entry name" value="TRAFFICKING PROTEIN PARTICLE COMPLEX SUBUNIT 13"/>
    <property type="match status" value="1"/>
</dbReference>
<feature type="domain" description="Immune mapped protein 2 N-terminal" evidence="2">
    <location>
        <begin position="178"/>
        <end position="259"/>
    </location>
</feature>
<feature type="domain" description="Trafficking protein particle complex subunit 13 middle" evidence="5">
    <location>
        <begin position="10"/>
        <end position="46"/>
    </location>
</feature>
<reference evidence="6 7" key="1">
    <citation type="journal article" date="2024" name="Science">
        <title>Giant polyketide synthase enzymes in the biosynthesis of giant marine polyether toxins.</title>
        <authorList>
            <person name="Fallon T.R."/>
            <person name="Shende V.V."/>
            <person name="Wierzbicki I.H."/>
            <person name="Pendleton A.L."/>
            <person name="Watervoot N.F."/>
            <person name="Auber R.P."/>
            <person name="Gonzalez D.J."/>
            <person name="Wisecaver J.H."/>
            <person name="Moore B.S."/>
        </authorList>
    </citation>
    <scope>NUCLEOTIDE SEQUENCE [LARGE SCALE GENOMIC DNA]</scope>
    <source>
        <strain evidence="6 7">12B1</strain>
    </source>
</reference>
<dbReference type="InterPro" id="IPR055428">
    <property type="entry name" value="TRAPPC13_C"/>
</dbReference>
<accession>A0AB34JPX7</accession>
<dbReference type="InterPro" id="IPR010378">
    <property type="entry name" value="TRAPPC13"/>
</dbReference>
<feature type="domain" description="Immune Mapped Protein 1-like C-terminal" evidence="3">
    <location>
        <begin position="267"/>
        <end position="330"/>
    </location>
</feature>
<evidence type="ECO:0000259" key="2">
    <source>
        <dbReference type="Pfam" id="PF18590"/>
    </source>
</evidence>
<dbReference type="Pfam" id="PF18591">
    <property type="entry name" value="IMP2_C"/>
    <property type="match status" value="1"/>
</dbReference>
<evidence type="ECO:0000313" key="6">
    <source>
        <dbReference type="EMBL" id="KAL1523123.1"/>
    </source>
</evidence>
<dbReference type="Proteomes" id="UP001515480">
    <property type="component" value="Unassembled WGS sequence"/>
</dbReference>
<evidence type="ECO:0000259" key="5">
    <source>
        <dbReference type="Pfam" id="PF23647"/>
    </source>
</evidence>
<feature type="compositionally biased region" description="Basic and acidic residues" evidence="1">
    <location>
        <begin position="346"/>
        <end position="363"/>
    </location>
</feature>
<name>A0AB34JPX7_PRYPA</name>
<sequence length="363" mass="39584">MFRLRGKLPSSQLKRTTALGRMEVVWKSTMGEPGRLQSNVVQRKLPGARAVEVNVTSVPHEVALETPFDVQCVATNTSSKEVQLFLHFEPVPGRTGGFVFDGVSGRGIGSLAPYATLTFSFSLIALDTGILKLNGLYLFDAISEQRFDVVALADIFVQPAEEVHEVENTSGSARTKGAAYLTFSTENSGMLSLNWSDKPVDGALAAFVPKVPVSRFKFTTNNGRTELIRDCGGVKVRRFYEGFAMFLKTARSFDGKFTHISNLPKLQVAIYFNDEKQAVTKVPVGPQFVTFESVKAAAIIPLLDPSLNVRTMQTRMFQQVAEKVGATVAFDGGGTGRRSGRADVAFLKKSDTPKGETKAEEIN</sequence>
<dbReference type="Pfam" id="PF18590">
    <property type="entry name" value="IMP2_N"/>
    <property type="match status" value="1"/>
</dbReference>